<dbReference type="Proteomes" id="UP000605970">
    <property type="component" value="Unassembled WGS sequence"/>
</dbReference>
<dbReference type="InterPro" id="IPR036291">
    <property type="entry name" value="NAD(P)-bd_dom_sf"/>
</dbReference>
<dbReference type="AlphaFoldDB" id="A0A8S9ZHQ1"/>
<evidence type="ECO:0000313" key="1">
    <source>
        <dbReference type="EMBL" id="KAF7632846.1"/>
    </source>
</evidence>
<dbReference type="EMBL" id="JABEBT010000092">
    <property type="protein sequence ID" value="KAF7632846.1"/>
    <property type="molecule type" value="Genomic_DNA"/>
</dbReference>
<dbReference type="OrthoDB" id="191139at2759"/>
<proteinExistence type="predicted"/>
<keyword evidence="2" id="KW-1185">Reference proteome</keyword>
<accession>A0A8S9ZHQ1</accession>
<sequence>MATKDAFLNFLILLCLYKSIIHDCTYLLSWNLLLFLRICCGLFKRNQNDYEKKTCQWQNKELVSYYETNETRQNQSIRKRIEIFASDGLHCLQLVYIHQIKQFHYRTNLHFIKCDLSKSDEVFSATANIQSASDHIDLLILNAAMFLSPRIGWFPYRFNSNICLLLSTLGQAVCCDIQQINVMNNIKN</sequence>
<dbReference type="SUPFAM" id="SSF51735">
    <property type="entry name" value="NAD(P)-binding Rossmann-fold domains"/>
    <property type="match status" value="1"/>
</dbReference>
<comment type="caution">
    <text evidence="1">The sequence shown here is derived from an EMBL/GenBank/DDBJ whole genome shotgun (WGS) entry which is preliminary data.</text>
</comment>
<name>A0A8S9ZHQ1_9BILA</name>
<dbReference type="Gene3D" id="3.40.50.720">
    <property type="entry name" value="NAD(P)-binding Rossmann-like Domain"/>
    <property type="match status" value="1"/>
</dbReference>
<protein>
    <submittedName>
        <fullName evidence="1">Uncharacterized protein</fullName>
    </submittedName>
</protein>
<gene>
    <name evidence="1" type="ORF">Mgra_00007778</name>
</gene>
<organism evidence="1 2">
    <name type="scientific">Meloidogyne graminicola</name>
    <dbReference type="NCBI Taxonomy" id="189291"/>
    <lineage>
        <taxon>Eukaryota</taxon>
        <taxon>Metazoa</taxon>
        <taxon>Ecdysozoa</taxon>
        <taxon>Nematoda</taxon>
        <taxon>Chromadorea</taxon>
        <taxon>Rhabditida</taxon>
        <taxon>Tylenchina</taxon>
        <taxon>Tylenchomorpha</taxon>
        <taxon>Tylenchoidea</taxon>
        <taxon>Meloidogynidae</taxon>
        <taxon>Meloidogyninae</taxon>
        <taxon>Meloidogyne</taxon>
    </lineage>
</organism>
<reference evidence="1" key="1">
    <citation type="journal article" date="2020" name="Ecol. Evol.">
        <title>Genome structure and content of the rice root-knot nematode (Meloidogyne graminicola).</title>
        <authorList>
            <person name="Phan N.T."/>
            <person name="Danchin E.G.J."/>
            <person name="Klopp C."/>
            <person name="Perfus-Barbeoch L."/>
            <person name="Kozlowski D.K."/>
            <person name="Koutsovoulos G.D."/>
            <person name="Lopez-Roques C."/>
            <person name="Bouchez O."/>
            <person name="Zahm M."/>
            <person name="Besnard G."/>
            <person name="Bellafiore S."/>
        </authorList>
    </citation>
    <scope>NUCLEOTIDE SEQUENCE</scope>
    <source>
        <strain evidence="1">VN-18</strain>
    </source>
</reference>
<evidence type="ECO:0000313" key="2">
    <source>
        <dbReference type="Proteomes" id="UP000605970"/>
    </source>
</evidence>